<dbReference type="EMBL" id="BSXS01000135">
    <property type="protein sequence ID" value="GME71037.1"/>
    <property type="molecule type" value="Genomic_DNA"/>
</dbReference>
<proteinExistence type="predicted"/>
<protein>
    <submittedName>
        <fullName evidence="1">Unnamed protein product</fullName>
    </submittedName>
</protein>
<gene>
    <name evidence="1" type="ORF">Amon02_000043100</name>
</gene>
<evidence type="ECO:0000313" key="2">
    <source>
        <dbReference type="Proteomes" id="UP001165064"/>
    </source>
</evidence>
<evidence type="ECO:0000313" key="1">
    <source>
        <dbReference type="EMBL" id="GME71037.1"/>
    </source>
</evidence>
<organism evidence="1 2">
    <name type="scientific">Ambrosiozyma monospora</name>
    <name type="common">Yeast</name>
    <name type="synonym">Endomycopsis monosporus</name>
    <dbReference type="NCBI Taxonomy" id="43982"/>
    <lineage>
        <taxon>Eukaryota</taxon>
        <taxon>Fungi</taxon>
        <taxon>Dikarya</taxon>
        <taxon>Ascomycota</taxon>
        <taxon>Saccharomycotina</taxon>
        <taxon>Pichiomycetes</taxon>
        <taxon>Pichiales</taxon>
        <taxon>Pichiaceae</taxon>
        <taxon>Ambrosiozyma</taxon>
    </lineage>
</organism>
<keyword evidence="2" id="KW-1185">Reference proteome</keyword>
<name>A0ACB5SRU6_AMBMO</name>
<comment type="caution">
    <text evidence="1">The sequence shown here is derived from an EMBL/GenBank/DDBJ whole genome shotgun (WGS) entry which is preliminary data.</text>
</comment>
<dbReference type="Proteomes" id="UP001165064">
    <property type="component" value="Unassembled WGS sequence"/>
</dbReference>
<reference evidence="1" key="1">
    <citation type="submission" date="2023-04" db="EMBL/GenBank/DDBJ databases">
        <title>Ambrosiozyma monospora NBRC 10751.</title>
        <authorList>
            <person name="Ichikawa N."/>
            <person name="Sato H."/>
            <person name="Tonouchi N."/>
        </authorList>
    </citation>
    <scope>NUCLEOTIDE SEQUENCE</scope>
    <source>
        <strain evidence="1">NBRC 10751</strain>
    </source>
</reference>
<accession>A0ACB5SRU6</accession>
<sequence>MTSLSTDPDVEQFLDNFQELSSTRLIENDNRLSNLEREVERKRLAYKLSPKKKKNPPLVPGKSVRLQSSIGLYGENVERNDLNIDLINPIARPTPDISDLSPHSKGIDMTSSTSLPPTSAADSVYNIMDQLDLNTNFEVPRPKKNEPKAIKADDIMATPVRKDLKFATKDPVNTVLSKVKKETTICDFSDSDDDLLDLIPSSTSYSSHQKQKPKPTPPQSSSSTSSGTSGKSSISAKSSSKLASKKTPTTPTRKSSSKEYTPPLKPSKPSRPSSSSSSSTSSLHRSARTELSAESYSRPSSKHSSHSTKSSNATESSSSKRPSSYKNFKKPTTPTKPKSKRIANLALDDVPLPNEVSAYSASAAAKAPALKPTKVDSTLGERAPDLSLNARFLTNGGASSPPRKQQSPVSLHGSPSAASRIGEKVPDLATNAKFLTFGGAASRSPSPNKKLVSIHGNYQSDSKVGEMAPDLAMNARFLTAGGAASPTRQSTMIRGHQQSERVGEKAPDLAMNARFITSGASHLNRQTVSIRGRLSNDRVGEMVPGLSMNARFLTQGGASSPIRKSPPTVPKKSPKLSSPIPQSDELLNMKPSDLNKKLKPVPVPAPKPTSLKNRETRRLDEIFFE</sequence>